<name>A0ABT1JEW5_ACTCY</name>
<evidence type="ECO:0000313" key="2">
    <source>
        <dbReference type="EMBL" id="MCP2331045.1"/>
    </source>
</evidence>
<accession>A0ABT1JEW5</accession>
<proteinExistence type="predicted"/>
<dbReference type="Pfam" id="PF01881">
    <property type="entry name" value="Cas_Cas6_C"/>
    <property type="match status" value="1"/>
</dbReference>
<reference evidence="2 3" key="1">
    <citation type="submission" date="2013-07" db="EMBL/GenBank/DDBJ databases">
        <authorList>
            <consortium name="DOE Joint Genome Institute"/>
            <person name="Reeve W."/>
            <person name="Huntemann M."/>
            <person name="Han J."/>
            <person name="Chen A."/>
            <person name="Kyrpides N."/>
            <person name="Mavromatis K."/>
            <person name="Markowitz V."/>
            <person name="Palaniappan K."/>
            <person name="Ivanova N."/>
            <person name="Schaumberg A."/>
            <person name="Pati A."/>
            <person name="Liolios K."/>
            <person name="Nordberg H.P."/>
            <person name="Cantor M.N."/>
            <person name="Hua S.X."/>
            <person name="Woyke T."/>
        </authorList>
    </citation>
    <scope>NUCLEOTIDE SEQUENCE [LARGE SCALE GENOMIC DNA]</scope>
    <source>
        <strain evidence="2 3">DSM 43889</strain>
    </source>
</reference>
<keyword evidence="3" id="KW-1185">Reference proteome</keyword>
<protein>
    <submittedName>
        <fullName evidence="2">CRISPR-associated endoribonuclease Cas6</fullName>
    </submittedName>
</protein>
<dbReference type="InterPro" id="IPR049435">
    <property type="entry name" value="Cas_Cas6_C"/>
</dbReference>
<organism evidence="2 3">
    <name type="scientific">Actinoalloteichus caeruleus DSM 43889</name>
    <dbReference type="NCBI Taxonomy" id="1120930"/>
    <lineage>
        <taxon>Bacteria</taxon>
        <taxon>Bacillati</taxon>
        <taxon>Actinomycetota</taxon>
        <taxon>Actinomycetes</taxon>
        <taxon>Pseudonocardiales</taxon>
        <taxon>Pseudonocardiaceae</taxon>
        <taxon>Actinoalloteichus</taxon>
        <taxon>Actinoalloteichus cyanogriseus</taxon>
    </lineage>
</organism>
<reference evidence="2 3" key="2">
    <citation type="submission" date="2022-06" db="EMBL/GenBank/DDBJ databases">
        <title>Genomic Encyclopedia of Type Strains, Phase I: the one thousand microbial genomes (KMG-I) project.</title>
        <authorList>
            <person name="Kyrpides N."/>
        </authorList>
    </citation>
    <scope>NUCLEOTIDE SEQUENCE [LARGE SCALE GENOMIC DNA]</scope>
    <source>
        <strain evidence="2 3">DSM 43889</strain>
    </source>
</reference>
<evidence type="ECO:0000259" key="1">
    <source>
        <dbReference type="Pfam" id="PF01881"/>
    </source>
</evidence>
<feature type="domain" description="CRISPR associated protein Cas6 C-terminal" evidence="1">
    <location>
        <begin position="119"/>
        <end position="246"/>
    </location>
</feature>
<gene>
    <name evidence="2" type="ORF">G443_001315</name>
</gene>
<sequence length="247" mass="25768">MRLRATVTTTAPGIPWAEVLRPGRGIVYQMLGDNAPALGAELHSAGFGPHRLVPVGCGAPRFPRARRQRGRYAAGGEGTLEFGSPLPEVIEALAAGLAGARVLDWGGVALRVQNVVSVPAPEFSDGSARLATTTPVVVKGPPARDAAGARLRSQRWLLPGEPEWDVFFVRNLRRKAETLGLDPEISLTEVWRVGPKRSFAVGQGDTVGAKVGAAVGVTLVGSPDTLAAVWSWGLGAANIAGFGAVET</sequence>
<dbReference type="Proteomes" id="UP000791080">
    <property type="component" value="Unassembled WGS sequence"/>
</dbReference>
<dbReference type="EMBL" id="AUBJ02000001">
    <property type="protein sequence ID" value="MCP2331045.1"/>
    <property type="molecule type" value="Genomic_DNA"/>
</dbReference>
<comment type="caution">
    <text evidence="2">The sequence shown here is derived from an EMBL/GenBank/DDBJ whole genome shotgun (WGS) entry which is preliminary data.</text>
</comment>
<evidence type="ECO:0000313" key="3">
    <source>
        <dbReference type="Proteomes" id="UP000791080"/>
    </source>
</evidence>
<dbReference type="RefSeq" id="WP_026420447.1">
    <property type="nucleotide sequence ID" value="NZ_AUBJ02000001.1"/>
</dbReference>